<dbReference type="GO" id="GO:0016887">
    <property type="term" value="F:ATP hydrolysis activity"/>
    <property type="evidence" value="ECO:0007669"/>
    <property type="project" value="RHEA"/>
</dbReference>
<dbReference type="AlphaFoldDB" id="A0A5C6FI61"/>
<dbReference type="FunFam" id="3.40.50.300:FF:000437">
    <property type="entry name" value="ATP-dependent DNA helicase DinG"/>
    <property type="match status" value="1"/>
</dbReference>
<dbReference type="SMART" id="SM00491">
    <property type="entry name" value="HELICc2"/>
    <property type="match status" value="1"/>
</dbReference>
<keyword evidence="16" id="KW-1185">Reference proteome</keyword>
<keyword evidence="3" id="KW-0547">Nucleotide-binding</keyword>
<dbReference type="GO" id="GO:0043139">
    <property type="term" value="F:5'-3' DNA helicase activity"/>
    <property type="evidence" value="ECO:0007669"/>
    <property type="project" value="UniProtKB-EC"/>
</dbReference>
<evidence type="ECO:0000256" key="12">
    <source>
        <dbReference type="ARBA" id="ARBA00044969"/>
    </source>
</evidence>
<dbReference type="Proteomes" id="UP000318288">
    <property type="component" value="Unassembled WGS sequence"/>
</dbReference>
<dbReference type="InterPro" id="IPR014013">
    <property type="entry name" value="Helic_SF1/SF2_ATP-bd_DinG/Rad3"/>
</dbReference>
<evidence type="ECO:0000313" key="16">
    <source>
        <dbReference type="Proteomes" id="UP000318288"/>
    </source>
</evidence>
<name>A0A5C6FI61_9BACT</name>
<dbReference type="PROSITE" id="PS51193">
    <property type="entry name" value="HELICASE_ATP_BIND_2"/>
    <property type="match status" value="1"/>
</dbReference>
<proteinExistence type="inferred from homology"/>
<evidence type="ECO:0000313" key="15">
    <source>
        <dbReference type="EMBL" id="TWU60495.1"/>
    </source>
</evidence>
<dbReference type="Pfam" id="PF00270">
    <property type="entry name" value="DEAD"/>
    <property type="match status" value="1"/>
</dbReference>
<evidence type="ECO:0000256" key="9">
    <source>
        <dbReference type="ARBA" id="ARBA00023125"/>
    </source>
</evidence>
<dbReference type="Pfam" id="PF06733">
    <property type="entry name" value="DEAD_2"/>
    <property type="match status" value="1"/>
</dbReference>
<dbReference type="PANTHER" id="PTHR11472">
    <property type="entry name" value="DNA REPAIR DEAD HELICASE RAD3/XP-D SUBFAMILY MEMBER"/>
    <property type="match status" value="1"/>
</dbReference>
<dbReference type="Gene3D" id="3.40.50.300">
    <property type="entry name" value="P-loop containing nucleotide triphosphate hydrolases"/>
    <property type="match status" value="2"/>
</dbReference>
<dbReference type="GO" id="GO:0003677">
    <property type="term" value="F:DNA binding"/>
    <property type="evidence" value="ECO:0007669"/>
    <property type="project" value="UniProtKB-KW"/>
</dbReference>
<keyword evidence="7" id="KW-0408">Iron</keyword>
<dbReference type="GO" id="GO:0046872">
    <property type="term" value="F:metal ion binding"/>
    <property type="evidence" value="ECO:0007669"/>
    <property type="project" value="UniProtKB-KW"/>
</dbReference>
<evidence type="ECO:0000256" key="3">
    <source>
        <dbReference type="ARBA" id="ARBA00022741"/>
    </source>
</evidence>
<keyword evidence="10" id="KW-0413">Isomerase</keyword>
<keyword evidence="5 15" id="KW-0347">Helicase</keyword>
<protein>
    <recommendedName>
        <fullName evidence="12">DNA 5'-3' helicase</fullName>
        <ecNumber evidence="12">5.6.2.3</ecNumber>
    </recommendedName>
</protein>
<dbReference type="InterPro" id="IPR011545">
    <property type="entry name" value="DEAD/DEAH_box_helicase_dom"/>
</dbReference>
<keyword evidence="2" id="KW-0479">Metal-binding</keyword>
<evidence type="ECO:0000256" key="4">
    <source>
        <dbReference type="ARBA" id="ARBA00022801"/>
    </source>
</evidence>
<evidence type="ECO:0000256" key="8">
    <source>
        <dbReference type="ARBA" id="ARBA00023014"/>
    </source>
</evidence>
<evidence type="ECO:0000256" key="1">
    <source>
        <dbReference type="ARBA" id="ARBA00001966"/>
    </source>
</evidence>
<dbReference type="SUPFAM" id="SSF52540">
    <property type="entry name" value="P-loop containing nucleoside triphosphate hydrolases"/>
    <property type="match status" value="1"/>
</dbReference>
<evidence type="ECO:0000256" key="2">
    <source>
        <dbReference type="ARBA" id="ARBA00022723"/>
    </source>
</evidence>
<dbReference type="PANTHER" id="PTHR11472:SF34">
    <property type="entry name" value="REGULATOR OF TELOMERE ELONGATION HELICASE 1"/>
    <property type="match status" value="1"/>
</dbReference>
<comment type="similarity">
    <text evidence="11">Belongs to the helicase family. DinG subfamily.</text>
</comment>
<evidence type="ECO:0000256" key="6">
    <source>
        <dbReference type="ARBA" id="ARBA00022840"/>
    </source>
</evidence>
<organism evidence="15 16">
    <name type="scientific">Rubripirellula tenax</name>
    <dbReference type="NCBI Taxonomy" id="2528015"/>
    <lineage>
        <taxon>Bacteria</taxon>
        <taxon>Pseudomonadati</taxon>
        <taxon>Planctomycetota</taxon>
        <taxon>Planctomycetia</taxon>
        <taxon>Pirellulales</taxon>
        <taxon>Pirellulaceae</taxon>
        <taxon>Rubripirellula</taxon>
    </lineage>
</organism>
<dbReference type="GO" id="GO:0005524">
    <property type="term" value="F:ATP binding"/>
    <property type="evidence" value="ECO:0007669"/>
    <property type="project" value="UniProtKB-KW"/>
</dbReference>
<evidence type="ECO:0000256" key="7">
    <source>
        <dbReference type="ARBA" id="ARBA00023004"/>
    </source>
</evidence>
<dbReference type="SMART" id="SM00487">
    <property type="entry name" value="DEXDc"/>
    <property type="match status" value="1"/>
</dbReference>
<dbReference type="InterPro" id="IPR027417">
    <property type="entry name" value="P-loop_NTPase"/>
</dbReference>
<dbReference type="InterPro" id="IPR014001">
    <property type="entry name" value="Helicase_ATP-bd"/>
</dbReference>
<comment type="catalytic activity">
    <reaction evidence="13">
        <text>ATP + H2O = ADP + phosphate + H(+)</text>
        <dbReference type="Rhea" id="RHEA:13065"/>
        <dbReference type="ChEBI" id="CHEBI:15377"/>
        <dbReference type="ChEBI" id="CHEBI:15378"/>
        <dbReference type="ChEBI" id="CHEBI:30616"/>
        <dbReference type="ChEBI" id="CHEBI:43474"/>
        <dbReference type="ChEBI" id="CHEBI:456216"/>
        <dbReference type="EC" id="5.6.2.3"/>
    </reaction>
</comment>
<evidence type="ECO:0000256" key="10">
    <source>
        <dbReference type="ARBA" id="ARBA00023235"/>
    </source>
</evidence>
<evidence type="ECO:0000256" key="11">
    <source>
        <dbReference type="ARBA" id="ARBA00038058"/>
    </source>
</evidence>
<accession>A0A5C6FI61</accession>
<dbReference type="InterPro" id="IPR045028">
    <property type="entry name" value="DinG/Rad3-like"/>
</dbReference>
<evidence type="ECO:0000256" key="5">
    <source>
        <dbReference type="ARBA" id="ARBA00022806"/>
    </source>
</evidence>
<sequence length="721" mass="81312">MFYPIRRFVAGAKWRGYWYRVWIDRFDVGRPLVSLKSLPRVSDDLSVDSILGPDGAIARRLEGYEPRQQQIEMSRKVAEALRTEKHLIAEAGTGTGKSFAYLIPAILHATENQVAVETEETGEGDGETTKRGRRIVISTHTIALQEQLVAKDVPLLNAVIPREFSAVLVKGRSNYISIRRMERAIAKATTLLSTDTQHSQLRAIKAWSKETADGSKSTLPMRPDPVVWDEVVSDTSNCLGRNCKHHKECFYFRARRRAMNAQLMIVNHAMLFSDMALRRQGVSILPDYDAVILDECHTIEAVAGDHLGLRLTSGQFDYLFDRLYNDRTQKGLLVEKNLTTLQQMVDRCRFASTNLFADLLDWYDETNTKNGRVHNVDIVDNPLSEVMESLAGQLQKQGAAQKTETDRKDFESAFDRMMSLAGGLRQWLRQEVADSVYWIERSGSRRGMDRVTLAASPINVGETLRKELFQNDMIRSVIMTSATLATGKDDFKFFRSRIGLTSGLSVQVGSPFDYEKQAKLVVVTDLPDPSKEREAFEKSLPNQIKRFVGHTDGHAFVLFTSYGLLKRCAEALAPWLSERDMQLYTQGGEQSRTQLLDAFRRASRGVLFGTDSFWQGVDVPGDALTNVVITKLPFAVPDHPLLEARLESIKAGGGNPFGEYQLPEAVIKFRQGFGRLIRTRTDTGIVVVLDPRIRTKPYGRTFVQSLPDLPVHYVSRIKKKK</sequence>
<dbReference type="GO" id="GO:0051536">
    <property type="term" value="F:iron-sulfur cluster binding"/>
    <property type="evidence" value="ECO:0007669"/>
    <property type="project" value="UniProtKB-KW"/>
</dbReference>
<comment type="cofactor">
    <cofactor evidence="1">
        <name>[4Fe-4S] cluster</name>
        <dbReference type="ChEBI" id="CHEBI:49883"/>
    </cofactor>
</comment>
<gene>
    <name evidence="15" type="primary">dinG</name>
    <name evidence="15" type="ORF">Poly51_07710</name>
</gene>
<keyword evidence="9" id="KW-0238">DNA-binding</keyword>
<dbReference type="InterPro" id="IPR006555">
    <property type="entry name" value="ATP-dep_Helicase_C"/>
</dbReference>
<evidence type="ECO:0000256" key="13">
    <source>
        <dbReference type="ARBA" id="ARBA00048954"/>
    </source>
</evidence>
<comment type="caution">
    <text evidence="15">The sequence shown here is derived from an EMBL/GenBank/DDBJ whole genome shotgun (WGS) entry which is preliminary data.</text>
</comment>
<keyword evidence="4 15" id="KW-0378">Hydrolase</keyword>
<dbReference type="GO" id="GO:0006139">
    <property type="term" value="P:nucleobase-containing compound metabolic process"/>
    <property type="evidence" value="ECO:0007669"/>
    <property type="project" value="InterPro"/>
</dbReference>
<dbReference type="EC" id="5.6.2.3" evidence="12"/>
<dbReference type="Pfam" id="PF13307">
    <property type="entry name" value="Helicase_C_2"/>
    <property type="match status" value="1"/>
</dbReference>
<feature type="domain" description="Helicase ATP-binding" evidence="14">
    <location>
        <begin position="56"/>
        <end position="345"/>
    </location>
</feature>
<evidence type="ECO:0000259" key="14">
    <source>
        <dbReference type="PROSITE" id="PS51193"/>
    </source>
</evidence>
<keyword evidence="6" id="KW-0067">ATP-binding</keyword>
<keyword evidence="8" id="KW-0411">Iron-sulfur</keyword>
<dbReference type="InterPro" id="IPR010614">
    <property type="entry name" value="RAD3-like_helicase_DEAD"/>
</dbReference>
<dbReference type="EMBL" id="SJPW01000001">
    <property type="protein sequence ID" value="TWU60495.1"/>
    <property type="molecule type" value="Genomic_DNA"/>
</dbReference>
<reference evidence="15 16" key="1">
    <citation type="submission" date="2019-02" db="EMBL/GenBank/DDBJ databases">
        <title>Deep-cultivation of Planctomycetes and their phenomic and genomic characterization uncovers novel biology.</title>
        <authorList>
            <person name="Wiegand S."/>
            <person name="Jogler M."/>
            <person name="Boedeker C."/>
            <person name="Pinto D."/>
            <person name="Vollmers J."/>
            <person name="Rivas-Marin E."/>
            <person name="Kohn T."/>
            <person name="Peeters S.H."/>
            <person name="Heuer A."/>
            <person name="Rast P."/>
            <person name="Oberbeckmann S."/>
            <person name="Bunk B."/>
            <person name="Jeske O."/>
            <person name="Meyerdierks A."/>
            <person name="Storesund J.E."/>
            <person name="Kallscheuer N."/>
            <person name="Luecker S."/>
            <person name="Lage O.M."/>
            <person name="Pohl T."/>
            <person name="Merkel B.J."/>
            <person name="Hornburger P."/>
            <person name="Mueller R.-W."/>
            <person name="Bruemmer F."/>
            <person name="Labrenz M."/>
            <person name="Spormann A.M."/>
            <person name="Op Den Camp H."/>
            <person name="Overmann J."/>
            <person name="Amann R."/>
            <person name="Jetten M.S.M."/>
            <person name="Mascher T."/>
            <person name="Medema M.H."/>
            <person name="Devos D.P."/>
            <person name="Kaster A.-K."/>
            <person name="Ovreas L."/>
            <person name="Rohde M."/>
            <person name="Galperin M.Y."/>
            <person name="Jogler C."/>
        </authorList>
    </citation>
    <scope>NUCLEOTIDE SEQUENCE [LARGE SCALE GENOMIC DNA]</scope>
    <source>
        <strain evidence="15 16">Poly51</strain>
    </source>
</reference>